<dbReference type="EMBL" id="BKAL01000003">
    <property type="protein sequence ID" value="GEP68305.1"/>
    <property type="molecule type" value="Genomic_DNA"/>
</dbReference>
<comment type="caution">
    <text evidence="3">The sequence shown here is derived from an EMBL/GenBank/DDBJ whole genome shotgun (WGS) entry which is preliminary data.</text>
</comment>
<dbReference type="Pfam" id="PF08757">
    <property type="entry name" value="CotH"/>
    <property type="match status" value="1"/>
</dbReference>
<dbReference type="AlphaFoldDB" id="A0A512PAS8"/>
<name>A0A512PAS8_9CELL</name>
<evidence type="ECO:0008006" key="5">
    <source>
        <dbReference type="Google" id="ProtNLM"/>
    </source>
</evidence>
<evidence type="ECO:0000313" key="4">
    <source>
        <dbReference type="Proteomes" id="UP000321798"/>
    </source>
</evidence>
<dbReference type="PANTHER" id="PTHR40050">
    <property type="entry name" value="INNER SPORE COAT PROTEIN H"/>
    <property type="match status" value="1"/>
</dbReference>
<dbReference type="InterPro" id="IPR014867">
    <property type="entry name" value="Spore_coat_CotH_CotH2/3/7"/>
</dbReference>
<gene>
    <name evidence="3" type="ORF">CSO01_10200</name>
</gene>
<reference evidence="3 4" key="1">
    <citation type="submission" date="2019-07" db="EMBL/GenBank/DDBJ databases">
        <title>Whole genome shotgun sequence of Cellulomonas soli NBRC 109434.</title>
        <authorList>
            <person name="Hosoyama A."/>
            <person name="Uohara A."/>
            <person name="Ohji S."/>
            <person name="Ichikawa N."/>
        </authorList>
    </citation>
    <scope>NUCLEOTIDE SEQUENCE [LARGE SCALE GENOMIC DNA]</scope>
    <source>
        <strain evidence="3 4">NBRC 109434</strain>
    </source>
</reference>
<evidence type="ECO:0000256" key="1">
    <source>
        <dbReference type="SAM" id="MobiDB-lite"/>
    </source>
</evidence>
<feature type="signal peptide" evidence="2">
    <location>
        <begin position="1"/>
        <end position="21"/>
    </location>
</feature>
<dbReference type="RefSeq" id="WP_146952081.1">
    <property type="nucleotide sequence ID" value="NZ_BAABBJ010000009.1"/>
</dbReference>
<accession>A0A512PAS8</accession>
<dbReference type="PROSITE" id="PS51257">
    <property type="entry name" value="PROKAR_LIPOPROTEIN"/>
    <property type="match status" value="1"/>
</dbReference>
<feature type="chain" id="PRO_5038426926" description="Spore coat protein CotH" evidence="2">
    <location>
        <begin position="22"/>
        <end position="484"/>
    </location>
</feature>
<protein>
    <recommendedName>
        <fullName evidence="5">Spore coat protein CotH</fullName>
    </recommendedName>
</protein>
<keyword evidence="2" id="KW-0732">Signal</keyword>
<dbReference type="OrthoDB" id="3280828at2"/>
<feature type="compositionally biased region" description="Gly residues" evidence="1">
    <location>
        <begin position="386"/>
        <end position="411"/>
    </location>
</feature>
<dbReference type="Proteomes" id="UP000321798">
    <property type="component" value="Unassembled WGS sequence"/>
</dbReference>
<proteinExistence type="predicted"/>
<feature type="compositionally biased region" description="Gly residues" evidence="1">
    <location>
        <begin position="319"/>
        <end position="334"/>
    </location>
</feature>
<organism evidence="3 4">
    <name type="scientific">Cellulomonas soli</name>
    <dbReference type="NCBI Taxonomy" id="931535"/>
    <lineage>
        <taxon>Bacteria</taxon>
        <taxon>Bacillati</taxon>
        <taxon>Actinomycetota</taxon>
        <taxon>Actinomycetes</taxon>
        <taxon>Micrococcales</taxon>
        <taxon>Cellulomonadaceae</taxon>
        <taxon>Cellulomonas</taxon>
    </lineage>
</organism>
<evidence type="ECO:0000313" key="3">
    <source>
        <dbReference type="EMBL" id="GEP68305.1"/>
    </source>
</evidence>
<sequence length="484" mass="50454">MPRTRTSRPASTALTTATTMALTSALLLGGCTTDDGERSATATDGLWDATAVHSIEVEVDDDAVAATIGTYLDSGEKEWISGDVTIDGETFSDVGLKLKGNSSLKQISTDTPAQDLPWRIRLDKFVDGQELDGWTDLVVRSSTSRTALNEFVALDLLEDADLASEQAIATRFSVNGGDETLRLTLQNLDDTWVEENFAGTEGTLYKADAEGDWSWRGEDGDYSTAFEVEAGEEDYAPLIALLDLVNNGTDEEVAQRLPELLDVESFARYLAFEELVDNFDDIDGPGNNSYLYVDSETGVATGVAWDHNLAFGASPAAGGAQGAGGAGSVRGGGEVPTDLPTDMPGGFPTDMPTDLPTEMPSDMPAGMPTDGPVGPGGDSAPDRPSGEGGAPGGAGAGGADTGGADTGGAAAGGDNPLVQRFLANADFTALYEQARTDLQADLYDSGVLEETVTRWQQVLEQGASDLVDSGTIASEAEQISAYAD</sequence>
<dbReference type="PANTHER" id="PTHR40050:SF1">
    <property type="entry name" value="INNER SPORE COAT PROTEIN H"/>
    <property type="match status" value="1"/>
</dbReference>
<feature type="region of interest" description="Disordered" evidence="1">
    <location>
        <begin position="316"/>
        <end position="411"/>
    </location>
</feature>
<keyword evidence="4" id="KW-1185">Reference proteome</keyword>
<evidence type="ECO:0000256" key="2">
    <source>
        <dbReference type="SAM" id="SignalP"/>
    </source>
</evidence>